<keyword evidence="4" id="KW-1185">Reference proteome</keyword>
<dbReference type="RefSeq" id="WP_068261896.1">
    <property type="nucleotide sequence ID" value="NZ_LWSK01000029.1"/>
</dbReference>
<keyword evidence="3" id="KW-0645">Protease</keyword>
<evidence type="ECO:0000256" key="1">
    <source>
        <dbReference type="SAM" id="Phobius"/>
    </source>
</evidence>
<reference evidence="3 4" key="1">
    <citation type="submission" date="2019-08" db="EMBL/GenBank/DDBJ databases">
        <title>Deep-cultivation of Planctomycetes and their phenomic and genomic characterization uncovers novel biology.</title>
        <authorList>
            <person name="Wiegand S."/>
            <person name="Jogler M."/>
            <person name="Boedeker C."/>
            <person name="Pinto D."/>
            <person name="Vollmers J."/>
            <person name="Rivas-Marin E."/>
            <person name="Kohn T."/>
            <person name="Peeters S.H."/>
            <person name="Heuer A."/>
            <person name="Rast P."/>
            <person name="Oberbeckmann S."/>
            <person name="Bunk B."/>
            <person name="Jeske O."/>
            <person name="Meyerdierks A."/>
            <person name="Storesund J.E."/>
            <person name="Kallscheuer N."/>
            <person name="Luecker S."/>
            <person name="Lage O.M."/>
            <person name="Pohl T."/>
            <person name="Merkel B.J."/>
            <person name="Hornburger P."/>
            <person name="Mueller R.-W."/>
            <person name="Bruemmer F."/>
            <person name="Labrenz M."/>
            <person name="Spormann A.M."/>
            <person name="Op Den Camp H."/>
            <person name="Overmann J."/>
            <person name="Amann R."/>
            <person name="Jetten M.S.M."/>
            <person name="Mascher T."/>
            <person name="Medema M.H."/>
            <person name="Devos D.P."/>
            <person name="Kaster A.-K."/>
            <person name="Ovreas L."/>
            <person name="Rohde M."/>
            <person name="Galperin M.Y."/>
            <person name="Jogler C."/>
        </authorList>
    </citation>
    <scope>NUCLEOTIDE SEQUENCE [LARGE SCALE GENOMIC DNA]</scope>
    <source>
        <strain evidence="3 4">LF1</strain>
    </source>
</reference>
<keyword evidence="3" id="KW-0378">Hydrolase</keyword>
<dbReference type="EMBL" id="VRLW01000001">
    <property type="protein sequence ID" value="KAA1261306.1"/>
    <property type="molecule type" value="Genomic_DNA"/>
</dbReference>
<dbReference type="InterPro" id="IPR003675">
    <property type="entry name" value="Rce1/LyrA-like_dom"/>
</dbReference>
<evidence type="ECO:0000313" key="4">
    <source>
        <dbReference type="Proteomes" id="UP000322699"/>
    </source>
</evidence>
<accession>A0A5B1CLA0</accession>
<keyword evidence="1" id="KW-1133">Transmembrane helix</keyword>
<evidence type="ECO:0000313" key="3">
    <source>
        <dbReference type="EMBL" id="KAA1261306.1"/>
    </source>
</evidence>
<proteinExistence type="predicted"/>
<feature type="transmembrane region" description="Helical" evidence="1">
    <location>
        <begin position="196"/>
        <end position="214"/>
    </location>
</feature>
<dbReference type="GO" id="GO:0004175">
    <property type="term" value="F:endopeptidase activity"/>
    <property type="evidence" value="ECO:0007669"/>
    <property type="project" value="UniProtKB-ARBA"/>
</dbReference>
<dbReference type="PANTHER" id="PTHR43592">
    <property type="entry name" value="CAAX AMINO TERMINAL PROTEASE"/>
    <property type="match status" value="1"/>
</dbReference>
<keyword evidence="1" id="KW-0472">Membrane</keyword>
<dbReference type="OrthoDB" id="118729at2"/>
<name>A0A5B1CLA0_9BACT</name>
<feature type="transmembrane region" description="Helical" evidence="1">
    <location>
        <begin position="75"/>
        <end position="98"/>
    </location>
</feature>
<dbReference type="Proteomes" id="UP000322699">
    <property type="component" value="Unassembled WGS sequence"/>
</dbReference>
<evidence type="ECO:0000259" key="2">
    <source>
        <dbReference type="Pfam" id="PF02517"/>
    </source>
</evidence>
<keyword evidence="1" id="KW-0812">Transmembrane</keyword>
<feature type="domain" description="CAAX prenyl protease 2/Lysostaphin resistance protein A-like" evidence="2">
    <location>
        <begin position="131"/>
        <end position="231"/>
    </location>
</feature>
<feature type="transmembrane region" description="Helical" evidence="1">
    <location>
        <begin position="16"/>
        <end position="38"/>
    </location>
</feature>
<dbReference type="Pfam" id="PF02517">
    <property type="entry name" value="Rce1-like"/>
    <property type="match status" value="1"/>
</dbReference>
<gene>
    <name evidence="3" type="ORF">LF1_38530</name>
</gene>
<feature type="transmembrane region" description="Helical" evidence="1">
    <location>
        <begin position="132"/>
        <end position="156"/>
    </location>
</feature>
<organism evidence="3 4">
    <name type="scientific">Rubripirellula obstinata</name>
    <dbReference type="NCBI Taxonomy" id="406547"/>
    <lineage>
        <taxon>Bacteria</taxon>
        <taxon>Pseudomonadati</taxon>
        <taxon>Planctomycetota</taxon>
        <taxon>Planctomycetia</taxon>
        <taxon>Pirellulales</taxon>
        <taxon>Pirellulaceae</taxon>
        <taxon>Rubripirellula</taxon>
    </lineage>
</organism>
<dbReference type="AlphaFoldDB" id="A0A5B1CLA0"/>
<protein>
    <submittedName>
        <fullName evidence="3">CAAX amino terminal protease self-immunity</fullName>
    </submittedName>
</protein>
<sequence>MENSEPQEDSQSPDEVFLTAVLFEIALGLIALVLGWWLGPDPRDLIPEFSLDNSVIESLRGLAAESWDWDSVRDWVGQSVTGGILLGLLAAIPMLILIEIVRRIPCEPVRELERLSDDGMMKTLLSLRPMEMIAISLCAGIGEELLFRGWLMYWLVDIYNALATATGGVPSSSTATWVALIVSSIAFGLVHPISKLYIILAAVMGLYFGGLVIWTGNLLVPITAHAAYDAVQMLMTSRAERLERDSETS</sequence>
<dbReference type="PANTHER" id="PTHR43592:SF15">
    <property type="entry name" value="CAAX AMINO TERMINAL PROTEASE FAMILY PROTEIN"/>
    <property type="match status" value="1"/>
</dbReference>
<comment type="caution">
    <text evidence="3">The sequence shown here is derived from an EMBL/GenBank/DDBJ whole genome shotgun (WGS) entry which is preliminary data.</text>
</comment>
<dbReference type="GO" id="GO:0080120">
    <property type="term" value="P:CAAX-box protein maturation"/>
    <property type="evidence" value="ECO:0007669"/>
    <property type="project" value="UniProtKB-ARBA"/>
</dbReference>
<feature type="transmembrane region" description="Helical" evidence="1">
    <location>
        <begin position="168"/>
        <end position="189"/>
    </location>
</feature>
<dbReference type="GO" id="GO:0006508">
    <property type="term" value="P:proteolysis"/>
    <property type="evidence" value="ECO:0007669"/>
    <property type="project" value="UniProtKB-KW"/>
</dbReference>